<evidence type="ECO:0000313" key="1">
    <source>
        <dbReference type="EMBL" id="KAK3679090.1"/>
    </source>
</evidence>
<accession>A0ACC3MA65</accession>
<gene>
    <name evidence="1" type="primary">NAS2_2</name>
    <name evidence="1" type="ORF">LTR37_021456</name>
</gene>
<keyword evidence="2" id="KW-1185">Reference proteome</keyword>
<dbReference type="Proteomes" id="UP001281147">
    <property type="component" value="Unassembled WGS sequence"/>
</dbReference>
<dbReference type="EMBL" id="JAUTXU010000533">
    <property type="protein sequence ID" value="KAK3679090.1"/>
    <property type="molecule type" value="Genomic_DNA"/>
</dbReference>
<evidence type="ECO:0000313" key="2">
    <source>
        <dbReference type="Proteomes" id="UP001281147"/>
    </source>
</evidence>
<name>A0ACC3MA65_9PEZI</name>
<keyword evidence="1" id="KW-0647">Proteasome</keyword>
<protein>
    <submittedName>
        <fullName evidence="1">26S proteasome regulatory subunit</fullName>
    </submittedName>
</protein>
<organism evidence="1 2">
    <name type="scientific">Vermiconidia calcicola</name>
    <dbReference type="NCBI Taxonomy" id="1690605"/>
    <lineage>
        <taxon>Eukaryota</taxon>
        <taxon>Fungi</taxon>
        <taxon>Dikarya</taxon>
        <taxon>Ascomycota</taxon>
        <taxon>Pezizomycotina</taxon>
        <taxon>Dothideomycetes</taxon>
        <taxon>Dothideomycetidae</taxon>
        <taxon>Mycosphaerellales</taxon>
        <taxon>Extremaceae</taxon>
        <taxon>Vermiconidia</taxon>
    </lineage>
</organism>
<comment type="caution">
    <text evidence="1">The sequence shown here is derived from an EMBL/GenBank/DDBJ whole genome shotgun (WGS) entry which is preliminary data.</text>
</comment>
<proteinExistence type="predicted"/>
<sequence length="225" mass="24122">MDDLHAPTVASGPTSQATANGTSKRLPLQELISQKENLEAELSALGSVLDSHGVNMNTSLTTFDGFPRADIDVAQIRTTRSRIIRLKNDHKALMDQLDLTIQEHFAAGKGVEASTPASETQAGCRNISSNSAIEPPFARVNTVAPNSPAEQAGMKPGDKVTRFGTANFSNHERLGKVAQVVQLNENRTIAVKVLRDASANAIELTLIPRRNWGGRGLLGCHLVPL</sequence>
<reference evidence="1" key="1">
    <citation type="submission" date="2023-07" db="EMBL/GenBank/DDBJ databases">
        <title>Black Yeasts Isolated from many extreme environments.</title>
        <authorList>
            <person name="Coleine C."/>
            <person name="Stajich J.E."/>
            <person name="Selbmann L."/>
        </authorList>
    </citation>
    <scope>NUCLEOTIDE SEQUENCE</scope>
    <source>
        <strain evidence="1">CCFEE 5714</strain>
    </source>
</reference>